<keyword evidence="4 5" id="KW-0520">NAD</keyword>
<dbReference type="Pfam" id="PF00670">
    <property type="entry name" value="AdoHcyase_NAD"/>
    <property type="match status" value="1"/>
</dbReference>
<dbReference type="GeneID" id="25401870"/>
<comment type="subcellular location">
    <subcellularLocation>
        <location evidence="5">Cytoplasm</location>
    </subcellularLocation>
</comment>
<comment type="catalytic activity">
    <reaction evidence="5">
        <text>S-adenosyl-L-homocysteine + H2O = L-homocysteine + adenosine</text>
        <dbReference type="Rhea" id="RHEA:21708"/>
        <dbReference type="ChEBI" id="CHEBI:15377"/>
        <dbReference type="ChEBI" id="CHEBI:16335"/>
        <dbReference type="ChEBI" id="CHEBI:57856"/>
        <dbReference type="ChEBI" id="CHEBI:58199"/>
        <dbReference type="EC" id="3.13.2.1"/>
    </reaction>
</comment>
<feature type="binding site" evidence="5">
    <location>
        <position position="290"/>
    </location>
    <ligand>
        <name>NAD(+)</name>
        <dbReference type="ChEBI" id="CHEBI:57540"/>
    </ligand>
</feature>
<evidence type="ECO:0000256" key="2">
    <source>
        <dbReference type="ARBA" id="ARBA00022563"/>
    </source>
</evidence>
<dbReference type="RefSeq" id="WP_052884492.1">
    <property type="nucleotide sequence ID" value="NZ_CP009961.1"/>
</dbReference>
<sequence length="434" mass="47787">MPEKYKVKDISLADRGKLAVEWAEQNMPVLRLIRERFQKEKPLKGVRIAACMHVTKETAVLMLTLRDGGAEIALAASNPLSTQDHVAAYLAKEGIHVYAWRGMSEKDYFAAIASAASMGPDVTMDDGADLTVMLHKVALGEARGIDYEIGSKVLSSSIVEKIRGGTEETTTGVIRLKALQKEGKLLYPVFAVNDSLTKFMFDNRFGTGQSSIDGILRATNILLAGKNVVVAGYGWVGRGIAWRARGMGARVTVVEVDPVRALEAYYEGFYVTDMSSAAETGDVFITATGNTDVIRAEHLLKMRDGAILANAGHFNVEISVRDLERIAVGSRDINENVREYRLPNGRKVYLIGEGRLVNLAAAEGHPSEVMDLSFANQALAVETIVKKWEKLDKKVYKLPRSIDNRVALLKLKALGVRLERLTEEQKKYLESWSG</sequence>
<dbReference type="GO" id="GO:0071269">
    <property type="term" value="P:L-homocysteine biosynthetic process"/>
    <property type="evidence" value="ECO:0007669"/>
    <property type="project" value="UniProtKB-UniRule"/>
</dbReference>
<dbReference type="InterPro" id="IPR042172">
    <property type="entry name" value="Adenosylhomocyst_ase-like_sf"/>
</dbReference>
<feature type="binding site" evidence="7">
    <location>
        <position position="365"/>
    </location>
    <ligand>
        <name>NAD(+)</name>
        <dbReference type="ChEBI" id="CHEBI:57540"/>
    </ligand>
</feature>
<feature type="binding site" evidence="7">
    <location>
        <begin position="234"/>
        <end position="239"/>
    </location>
    <ligand>
        <name>NAD(+)</name>
        <dbReference type="ChEBI" id="CHEBI:57540"/>
    </ligand>
</feature>
<protein>
    <recommendedName>
        <fullName evidence="5">Adenosylhomocysteinase</fullName>
        <ecNumber evidence="5">3.13.2.1</ecNumber>
    </recommendedName>
    <alternativeName>
        <fullName evidence="5">S-adenosyl-L-homocysteine hydrolase</fullName>
        <shortName evidence="5">AdoHcyase</shortName>
    </alternativeName>
</protein>
<dbReference type="SUPFAM" id="SSF52283">
    <property type="entry name" value="Formate/glycerate dehydrogenase catalytic domain-like"/>
    <property type="match status" value="1"/>
</dbReference>
<evidence type="ECO:0000256" key="1">
    <source>
        <dbReference type="ARBA" id="ARBA00007122"/>
    </source>
</evidence>
<dbReference type="InterPro" id="IPR015878">
    <property type="entry name" value="Ado_hCys_hydrolase_NAD-bd"/>
</dbReference>
<dbReference type="OrthoDB" id="8479at2157"/>
<dbReference type="CDD" id="cd00401">
    <property type="entry name" value="SAHH"/>
    <property type="match status" value="1"/>
</dbReference>
<dbReference type="STRING" id="1550241.MA03_06525"/>
<evidence type="ECO:0000259" key="9">
    <source>
        <dbReference type="SMART" id="SM00997"/>
    </source>
</evidence>
<feature type="binding site" evidence="5 7">
    <location>
        <begin position="311"/>
        <end position="313"/>
    </location>
    <ligand>
        <name>NAD(+)</name>
        <dbReference type="ChEBI" id="CHEBI:57540"/>
    </ligand>
</feature>
<dbReference type="EMBL" id="CP009961">
    <property type="protein sequence ID" value="AKG38973.1"/>
    <property type="molecule type" value="Genomic_DNA"/>
</dbReference>
<proteinExistence type="inferred from homology"/>
<evidence type="ECO:0000256" key="3">
    <source>
        <dbReference type="ARBA" id="ARBA00022801"/>
    </source>
</evidence>
<comment type="function">
    <text evidence="5">May play a key role in the regulation of the intracellular concentration of adenosylhomocysteine.</text>
</comment>
<feature type="binding site" evidence="5 6">
    <location>
        <position position="202"/>
    </location>
    <ligand>
        <name>substrate</name>
    </ligand>
</feature>
<keyword evidence="3 5" id="KW-0378">Hydrolase</keyword>
<dbReference type="Gene3D" id="3.40.50.720">
    <property type="entry name" value="NAD(P)-binding Rossmann-like Domain"/>
    <property type="match status" value="1"/>
</dbReference>
<dbReference type="GO" id="GO:0006730">
    <property type="term" value="P:one-carbon metabolic process"/>
    <property type="evidence" value="ECO:0007669"/>
    <property type="project" value="UniProtKB-UniRule"/>
</dbReference>
<dbReference type="GO" id="GO:0033353">
    <property type="term" value="P:S-adenosylmethionine cycle"/>
    <property type="evidence" value="ECO:0007669"/>
    <property type="project" value="TreeGrafter"/>
</dbReference>
<name>A0A0F7FIE4_9CREN</name>
<feature type="binding site" evidence="5 7">
    <location>
        <begin position="169"/>
        <end position="171"/>
    </location>
    <ligand>
        <name>NAD(+)</name>
        <dbReference type="ChEBI" id="CHEBI:57540"/>
    </ligand>
</feature>
<dbReference type="GO" id="GO:0004013">
    <property type="term" value="F:adenosylhomocysteinase activity"/>
    <property type="evidence" value="ECO:0007669"/>
    <property type="project" value="UniProtKB-UniRule"/>
</dbReference>
<accession>A0A0F7FIE4</accession>
<feature type="binding site" evidence="5 6">
    <location>
        <position position="55"/>
    </location>
    <ligand>
        <name>substrate</name>
    </ligand>
</feature>
<dbReference type="SUPFAM" id="SSF51735">
    <property type="entry name" value="NAD(P)-binding Rossmann-fold domains"/>
    <property type="match status" value="1"/>
</dbReference>
<evidence type="ECO:0000256" key="5">
    <source>
        <dbReference type="HAMAP-Rule" id="MF_00563"/>
    </source>
</evidence>
<dbReference type="NCBIfam" id="TIGR00936">
    <property type="entry name" value="ahcY"/>
    <property type="match status" value="1"/>
</dbReference>
<dbReference type="Gene3D" id="3.40.50.1480">
    <property type="entry name" value="Adenosylhomocysteinase-like"/>
    <property type="match status" value="1"/>
</dbReference>
<dbReference type="PANTHER" id="PTHR23420">
    <property type="entry name" value="ADENOSYLHOMOCYSTEINASE"/>
    <property type="match status" value="1"/>
</dbReference>
<dbReference type="InterPro" id="IPR036291">
    <property type="entry name" value="NAD(P)-bd_dom_sf"/>
</dbReference>
<dbReference type="Pfam" id="PF05221">
    <property type="entry name" value="AdoHcyase"/>
    <property type="match status" value="1"/>
</dbReference>
<dbReference type="InterPro" id="IPR000043">
    <property type="entry name" value="Adenosylhomocysteinase-like"/>
</dbReference>
<feature type="binding site" evidence="5">
    <location>
        <begin position="232"/>
        <end position="237"/>
    </location>
    <ligand>
        <name>NAD(+)</name>
        <dbReference type="ChEBI" id="CHEBI:57540"/>
    </ligand>
</feature>
<evidence type="ECO:0000313" key="10">
    <source>
        <dbReference type="EMBL" id="AKG38973.1"/>
    </source>
</evidence>
<keyword evidence="2 5" id="KW-0554">One-carbon metabolism</keyword>
<dbReference type="PANTHER" id="PTHR23420:SF0">
    <property type="entry name" value="ADENOSYLHOMOCYSTEINASE"/>
    <property type="match status" value="1"/>
</dbReference>
<dbReference type="GO" id="GO:0005829">
    <property type="term" value="C:cytosol"/>
    <property type="evidence" value="ECO:0007669"/>
    <property type="project" value="TreeGrafter"/>
</dbReference>
<organism evidence="10 11">
    <name type="scientific">Infirmifilum uzonense</name>
    <dbReference type="NCBI Taxonomy" id="1550241"/>
    <lineage>
        <taxon>Archaea</taxon>
        <taxon>Thermoproteota</taxon>
        <taxon>Thermoprotei</taxon>
        <taxon>Thermofilales</taxon>
        <taxon>Thermofilaceae</taxon>
        <taxon>Infirmifilum</taxon>
    </lineage>
</organism>
<feature type="binding site" evidence="5">
    <location>
        <position position="203"/>
    </location>
    <ligand>
        <name>NAD(+)</name>
        <dbReference type="ChEBI" id="CHEBI:57540"/>
    </ligand>
</feature>
<comment type="similarity">
    <text evidence="1 5 8">Belongs to the adenosylhomocysteinase family.</text>
</comment>
<keyword evidence="5" id="KW-0963">Cytoplasm</keyword>
<dbReference type="Proteomes" id="UP000067434">
    <property type="component" value="Chromosome"/>
</dbReference>
<dbReference type="PROSITE" id="PS00739">
    <property type="entry name" value="ADOHCYASE_2"/>
    <property type="match status" value="1"/>
</dbReference>
<evidence type="ECO:0000313" key="11">
    <source>
        <dbReference type="Proteomes" id="UP000067434"/>
    </source>
</evidence>
<dbReference type="AlphaFoldDB" id="A0A0F7FIE4"/>
<comment type="cofactor">
    <cofactor evidence="5 7">
        <name>NAD(+)</name>
        <dbReference type="ChEBI" id="CHEBI:57540"/>
    </cofactor>
    <text evidence="5 7">Binds 1 NAD(+) per subunit.</text>
</comment>
<evidence type="ECO:0000256" key="8">
    <source>
        <dbReference type="RuleBase" id="RU004166"/>
    </source>
</evidence>
<keyword evidence="11" id="KW-1185">Reference proteome</keyword>
<evidence type="ECO:0000256" key="7">
    <source>
        <dbReference type="PIRSR" id="PIRSR001109-2"/>
    </source>
</evidence>
<evidence type="ECO:0000256" key="4">
    <source>
        <dbReference type="ARBA" id="ARBA00023027"/>
    </source>
</evidence>
<reference evidence="10 11" key="1">
    <citation type="journal article" date="2015" name="Stand. Genomic Sci.">
        <title>Complete genome sequence of and proposal of Thermofilum uzonense sp. nov. a novel hyperthermophilic crenarchaeon and emended description of the genus Thermofilum.</title>
        <authorList>
            <person name="Toshchakov S.V."/>
            <person name="Korzhenkov A.A."/>
            <person name="Samarov N.I."/>
            <person name="Mazunin I.O."/>
            <person name="Mozhey O.I."/>
            <person name="Shmyr I.S."/>
            <person name="Derbikova K.S."/>
            <person name="Taranov E.A."/>
            <person name="Dominova I.N."/>
            <person name="Bonch-Osmolovskaya E.A."/>
            <person name="Patrushev M.V."/>
            <person name="Podosokorskaya O.A."/>
            <person name="Kublanov I.V."/>
        </authorList>
    </citation>
    <scope>NUCLEOTIDE SEQUENCE [LARGE SCALE GENOMIC DNA]</scope>
    <source>
        <strain evidence="10 11">1807-2</strain>
    </source>
</reference>
<dbReference type="InterPro" id="IPR020082">
    <property type="entry name" value="S-Ado-L-homoCys_hydrolase_CS"/>
</dbReference>
<feature type="binding site" evidence="5 6">
    <location>
        <position position="126"/>
    </location>
    <ligand>
        <name>substrate</name>
    </ligand>
</feature>
<dbReference type="SMART" id="SM00997">
    <property type="entry name" value="AdoHcyase_NAD"/>
    <property type="match status" value="1"/>
</dbReference>
<dbReference type="EC" id="3.13.2.1" evidence="5"/>
<dbReference type="HOGENOM" id="CLU_025194_0_2_2"/>
<feature type="binding site" evidence="5 7">
    <location>
        <position position="358"/>
    </location>
    <ligand>
        <name>NAD(+)</name>
        <dbReference type="ChEBI" id="CHEBI:57540"/>
    </ligand>
</feature>
<feature type="binding site" evidence="5 6">
    <location>
        <position position="198"/>
    </location>
    <ligand>
        <name>substrate</name>
    </ligand>
</feature>
<dbReference type="NCBIfam" id="NF004005">
    <property type="entry name" value="PRK05476.2-3"/>
    <property type="match status" value="1"/>
</dbReference>
<dbReference type="PATRIC" id="fig|1550241.5.peg.1356"/>
<feature type="binding site" evidence="5 7">
    <location>
        <position position="255"/>
    </location>
    <ligand>
        <name>NAD(+)</name>
        <dbReference type="ChEBI" id="CHEBI:57540"/>
    </ligand>
</feature>
<dbReference type="KEGG" id="thf:MA03_06525"/>
<dbReference type="UniPathway" id="UPA00314">
    <property type="reaction ID" value="UER00076"/>
</dbReference>
<evidence type="ECO:0000256" key="6">
    <source>
        <dbReference type="PIRSR" id="PIRSR001109-1"/>
    </source>
</evidence>
<dbReference type="SMART" id="SM00996">
    <property type="entry name" value="AdoHcyase"/>
    <property type="match status" value="1"/>
</dbReference>
<gene>
    <name evidence="5" type="primary">ahcY</name>
    <name evidence="10" type="ORF">MA03_06525</name>
</gene>
<comment type="pathway">
    <text evidence="5">Amino-acid biosynthesis; L-homocysteine biosynthesis; L-homocysteine from S-adenosyl-L-homocysteine: step 1/1.</text>
</comment>
<dbReference type="HAMAP" id="MF_00563">
    <property type="entry name" value="AdoHcyase"/>
    <property type="match status" value="1"/>
</dbReference>
<dbReference type="PIRSF" id="PIRSF001109">
    <property type="entry name" value="Ad_hcy_hydrolase"/>
    <property type="match status" value="1"/>
</dbReference>
<dbReference type="FunFam" id="3.40.50.720:FF:000004">
    <property type="entry name" value="Adenosylhomocysteinase"/>
    <property type="match status" value="1"/>
</dbReference>
<feature type="domain" description="S-adenosyl-L-homocysteine hydrolase NAD binding" evidence="9">
    <location>
        <begin position="203"/>
        <end position="364"/>
    </location>
</feature>
<feature type="binding site" evidence="5 6">
    <location>
        <position position="168"/>
    </location>
    <ligand>
        <name>substrate</name>
    </ligand>
</feature>